<reference evidence="1" key="1">
    <citation type="submission" date="2018-11" db="EMBL/GenBank/DDBJ databases">
        <authorList>
            <consortium name="Pathogen Informatics"/>
        </authorList>
    </citation>
    <scope>NUCLEOTIDE SEQUENCE</scope>
</reference>
<name>A0A448XST9_9PLAT</name>
<evidence type="ECO:0000313" key="2">
    <source>
        <dbReference type="Proteomes" id="UP000784294"/>
    </source>
</evidence>
<dbReference type="Proteomes" id="UP000784294">
    <property type="component" value="Unassembled WGS sequence"/>
</dbReference>
<gene>
    <name evidence="1" type="ORF">PXEA_LOCUS37592</name>
</gene>
<sequence>MLSTPNNLDLPAHDSSVDANAASFSSAQSIISQNPLSSLSPDSGKLNDTQMSVLLTALAFPISLGGRYSWMGPWGPLLRYGTYGRLPENQLAVRDRFHDLLIREADKQRSLNINYVEELSMFIEKTVRINAVYLFTQLHRLPKEEQAYYLDGLALKVCQACGFYLIISSLP</sequence>
<organism evidence="1 2">
    <name type="scientific">Protopolystoma xenopodis</name>
    <dbReference type="NCBI Taxonomy" id="117903"/>
    <lineage>
        <taxon>Eukaryota</taxon>
        <taxon>Metazoa</taxon>
        <taxon>Spiralia</taxon>
        <taxon>Lophotrochozoa</taxon>
        <taxon>Platyhelminthes</taxon>
        <taxon>Monogenea</taxon>
        <taxon>Polyopisthocotylea</taxon>
        <taxon>Polystomatidea</taxon>
        <taxon>Polystomatidae</taxon>
        <taxon>Protopolystoma</taxon>
    </lineage>
</organism>
<keyword evidence="2" id="KW-1185">Reference proteome</keyword>
<proteinExistence type="predicted"/>
<dbReference type="EMBL" id="CAAALY010290819">
    <property type="protein sequence ID" value="VEL44152.1"/>
    <property type="molecule type" value="Genomic_DNA"/>
</dbReference>
<protein>
    <submittedName>
        <fullName evidence="1">Uncharacterized protein</fullName>
    </submittedName>
</protein>
<accession>A0A448XST9</accession>
<evidence type="ECO:0000313" key="1">
    <source>
        <dbReference type="EMBL" id="VEL44152.1"/>
    </source>
</evidence>
<comment type="caution">
    <text evidence="1">The sequence shown here is derived from an EMBL/GenBank/DDBJ whole genome shotgun (WGS) entry which is preliminary data.</text>
</comment>
<dbReference type="AlphaFoldDB" id="A0A448XST9"/>